<dbReference type="InterPro" id="IPR018392">
    <property type="entry name" value="LysM"/>
</dbReference>
<keyword evidence="1" id="KW-0472">Membrane</keyword>
<feature type="transmembrane region" description="Helical" evidence="1">
    <location>
        <begin position="49"/>
        <end position="71"/>
    </location>
</feature>
<dbReference type="RefSeq" id="WP_171242444.1">
    <property type="nucleotide sequence ID" value="NZ_JABEPQ010000001.1"/>
</dbReference>
<comment type="caution">
    <text evidence="3">The sequence shown here is derived from an EMBL/GenBank/DDBJ whole genome shotgun (WGS) entry which is preliminary data.</text>
</comment>
<protein>
    <submittedName>
        <fullName evidence="3">LysM peptidoglycan-binding domain-containing protein</fullName>
    </submittedName>
</protein>
<proteinExistence type="predicted"/>
<evidence type="ECO:0000256" key="1">
    <source>
        <dbReference type="SAM" id="Phobius"/>
    </source>
</evidence>
<sequence>MSAAVAWDVAPLQAGMPGRPARAHLTSVPCGDAVVEPRRSVRLTRAGRLAITLTVLAAAVALAVALFTGGASATTIDHSTTVQPGQTLSEVAASQLPGVPVADAVAQIQLANDLASDQVHAGQTLLIPAVR</sequence>
<accession>A0A849HDP7</accession>
<keyword evidence="1" id="KW-0812">Transmembrane</keyword>
<dbReference type="EMBL" id="JABEPQ010000001">
    <property type="protein sequence ID" value="NNM45422.1"/>
    <property type="molecule type" value="Genomic_DNA"/>
</dbReference>
<evidence type="ECO:0000259" key="2">
    <source>
        <dbReference type="PROSITE" id="PS51782"/>
    </source>
</evidence>
<gene>
    <name evidence="3" type="ORF">HJG52_05310</name>
</gene>
<dbReference type="PROSITE" id="PS51782">
    <property type="entry name" value="LYSM"/>
    <property type="match status" value="1"/>
</dbReference>
<evidence type="ECO:0000313" key="4">
    <source>
        <dbReference type="Proteomes" id="UP000588586"/>
    </source>
</evidence>
<dbReference type="Gene3D" id="3.10.350.10">
    <property type="entry name" value="LysM domain"/>
    <property type="match status" value="1"/>
</dbReference>
<dbReference type="SMART" id="SM00257">
    <property type="entry name" value="LysM"/>
    <property type="match status" value="1"/>
</dbReference>
<keyword evidence="1" id="KW-1133">Transmembrane helix</keyword>
<organism evidence="3 4">
    <name type="scientific">Knoellia koreensis</name>
    <dbReference type="NCBI Taxonomy" id="2730921"/>
    <lineage>
        <taxon>Bacteria</taxon>
        <taxon>Bacillati</taxon>
        <taxon>Actinomycetota</taxon>
        <taxon>Actinomycetes</taxon>
        <taxon>Micrococcales</taxon>
        <taxon>Intrasporangiaceae</taxon>
        <taxon>Knoellia</taxon>
    </lineage>
</organism>
<keyword evidence="4" id="KW-1185">Reference proteome</keyword>
<dbReference type="AlphaFoldDB" id="A0A849HDP7"/>
<reference evidence="3 4" key="1">
    <citation type="submission" date="2020-04" db="EMBL/GenBank/DDBJ databases">
        <title>Knoellia sp. isolate from air conditioner.</title>
        <authorList>
            <person name="Chea S."/>
            <person name="Kim D.-U."/>
        </authorList>
    </citation>
    <scope>NUCLEOTIDE SEQUENCE [LARGE SCALE GENOMIC DNA]</scope>
    <source>
        <strain evidence="3 4">DB2414S</strain>
    </source>
</reference>
<feature type="domain" description="LysM" evidence="2">
    <location>
        <begin position="78"/>
        <end position="127"/>
    </location>
</feature>
<evidence type="ECO:0000313" key="3">
    <source>
        <dbReference type="EMBL" id="NNM45422.1"/>
    </source>
</evidence>
<dbReference type="InterPro" id="IPR036779">
    <property type="entry name" value="LysM_dom_sf"/>
</dbReference>
<name>A0A849HDP7_9MICO</name>
<dbReference type="Proteomes" id="UP000588586">
    <property type="component" value="Unassembled WGS sequence"/>
</dbReference>
<dbReference type="Pfam" id="PF01476">
    <property type="entry name" value="LysM"/>
    <property type="match status" value="1"/>
</dbReference>
<dbReference type="CDD" id="cd00118">
    <property type="entry name" value="LysM"/>
    <property type="match status" value="1"/>
</dbReference>